<feature type="region of interest" description="Disordered" evidence="1">
    <location>
        <begin position="1"/>
        <end position="20"/>
    </location>
</feature>
<dbReference type="AlphaFoldDB" id="A0A2Z6MCT1"/>
<protein>
    <submittedName>
        <fullName evidence="2">Uncharacterized protein</fullName>
    </submittedName>
</protein>
<evidence type="ECO:0000256" key="1">
    <source>
        <dbReference type="SAM" id="MobiDB-lite"/>
    </source>
</evidence>
<evidence type="ECO:0000313" key="3">
    <source>
        <dbReference type="Proteomes" id="UP000242715"/>
    </source>
</evidence>
<keyword evidence="3" id="KW-1185">Reference proteome</keyword>
<dbReference type="Proteomes" id="UP000242715">
    <property type="component" value="Unassembled WGS sequence"/>
</dbReference>
<dbReference type="EMBL" id="DF973428">
    <property type="protein sequence ID" value="GAU30526.1"/>
    <property type="molecule type" value="Genomic_DNA"/>
</dbReference>
<name>A0A2Z6MCT1_TRISU</name>
<reference evidence="3" key="1">
    <citation type="journal article" date="2017" name="Front. Plant Sci.">
        <title>Climate Clever Clovers: New Paradigm to Reduce the Environmental Footprint of Ruminants by Breeding Low Methanogenic Forages Utilizing Haplotype Variation.</title>
        <authorList>
            <person name="Kaur P."/>
            <person name="Appels R."/>
            <person name="Bayer P.E."/>
            <person name="Keeble-Gagnere G."/>
            <person name="Wang J."/>
            <person name="Hirakawa H."/>
            <person name="Shirasawa K."/>
            <person name="Vercoe P."/>
            <person name="Stefanova K."/>
            <person name="Durmic Z."/>
            <person name="Nichols P."/>
            <person name="Revell C."/>
            <person name="Isobe S.N."/>
            <person name="Edwards D."/>
            <person name="Erskine W."/>
        </authorList>
    </citation>
    <scope>NUCLEOTIDE SEQUENCE [LARGE SCALE GENOMIC DNA]</scope>
    <source>
        <strain evidence="3">cv. Daliak</strain>
    </source>
</reference>
<organism evidence="2 3">
    <name type="scientific">Trifolium subterraneum</name>
    <name type="common">Subterranean clover</name>
    <dbReference type="NCBI Taxonomy" id="3900"/>
    <lineage>
        <taxon>Eukaryota</taxon>
        <taxon>Viridiplantae</taxon>
        <taxon>Streptophyta</taxon>
        <taxon>Embryophyta</taxon>
        <taxon>Tracheophyta</taxon>
        <taxon>Spermatophyta</taxon>
        <taxon>Magnoliopsida</taxon>
        <taxon>eudicotyledons</taxon>
        <taxon>Gunneridae</taxon>
        <taxon>Pentapetalae</taxon>
        <taxon>rosids</taxon>
        <taxon>fabids</taxon>
        <taxon>Fabales</taxon>
        <taxon>Fabaceae</taxon>
        <taxon>Papilionoideae</taxon>
        <taxon>50 kb inversion clade</taxon>
        <taxon>NPAAA clade</taxon>
        <taxon>Hologalegina</taxon>
        <taxon>IRL clade</taxon>
        <taxon>Trifolieae</taxon>
        <taxon>Trifolium</taxon>
    </lineage>
</organism>
<sequence length="89" mass="9872">MAMSQLIDVDSNENSNDVVPDSQPLSFLKDIIYCDPPVEVKNVDINDVIPSTMKINLNESFNVVAQVEGKTVEEGEDREEMSIVGLKKC</sequence>
<evidence type="ECO:0000313" key="2">
    <source>
        <dbReference type="EMBL" id="GAU30526.1"/>
    </source>
</evidence>
<proteinExistence type="predicted"/>
<accession>A0A2Z6MCT1</accession>
<gene>
    <name evidence="2" type="ORF">TSUD_65360</name>
</gene>